<comment type="caution">
    <text evidence="8">The sequence shown here is derived from an EMBL/GenBank/DDBJ whole genome shotgun (WGS) entry which is preliminary data.</text>
</comment>
<dbReference type="PANTHER" id="PTHR11455:SF9">
    <property type="entry name" value="CRYPTOCHROME CIRCADIAN CLOCK 5 ISOFORM X1"/>
    <property type="match status" value="1"/>
</dbReference>
<keyword evidence="4 6" id="KW-0274">FAD</keyword>
<dbReference type="InterPro" id="IPR014729">
    <property type="entry name" value="Rossmann-like_a/b/a_fold"/>
</dbReference>
<organism evidence="8 9">
    <name type="scientific">Kordiimonas pumila</name>
    <dbReference type="NCBI Taxonomy" id="2161677"/>
    <lineage>
        <taxon>Bacteria</taxon>
        <taxon>Pseudomonadati</taxon>
        <taxon>Pseudomonadota</taxon>
        <taxon>Alphaproteobacteria</taxon>
        <taxon>Kordiimonadales</taxon>
        <taxon>Kordiimonadaceae</taxon>
        <taxon>Kordiimonas</taxon>
    </lineage>
</organism>
<dbReference type="PROSITE" id="PS00394">
    <property type="entry name" value="DNA_PHOTOLYASES_1_1"/>
    <property type="match status" value="1"/>
</dbReference>
<dbReference type="Gene3D" id="3.40.50.620">
    <property type="entry name" value="HUPs"/>
    <property type="match status" value="1"/>
</dbReference>
<dbReference type="Pfam" id="PF03441">
    <property type="entry name" value="FAD_binding_7"/>
    <property type="match status" value="1"/>
</dbReference>
<evidence type="ECO:0000256" key="4">
    <source>
        <dbReference type="ARBA" id="ARBA00022827"/>
    </source>
</evidence>
<keyword evidence="9" id="KW-1185">Reference proteome</keyword>
<dbReference type="Pfam" id="PF00875">
    <property type="entry name" value="DNA_photolyase"/>
    <property type="match status" value="1"/>
</dbReference>
<dbReference type="RefSeq" id="WP_380083028.1">
    <property type="nucleotide sequence ID" value="NZ_JBHRSL010000010.1"/>
</dbReference>
<comment type="similarity">
    <text evidence="6">Belongs to the DNA photolyase family.</text>
</comment>
<dbReference type="GO" id="GO:0003904">
    <property type="term" value="F:deoxyribodipyrimidine photo-lyase activity"/>
    <property type="evidence" value="ECO:0007669"/>
    <property type="project" value="UniProtKB-EC"/>
</dbReference>
<dbReference type="Gene3D" id="1.10.579.10">
    <property type="entry name" value="DNA Cyclobutane Dipyrimidine Photolyase, subunit A, domain 3"/>
    <property type="match status" value="1"/>
</dbReference>
<dbReference type="EC" id="4.1.99.3" evidence="8"/>
<evidence type="ECO:0000256" key="2">
    <source>
        <dbReference type="ARBA" id="ARBA00001974"/>
    </source>
</evidence>
<name>A0ABV7D683_9PROT</name>
<reference evidence="9" key="1">
    <citation type="journal article" date="2019" name="Int. J. Syst. Evol. Microbiol.">
        <title>The Global Catalogue of Microorganisms (GCM) 10K type strain sequencing project: providing services to taxonomists for standard genome sequencing and annotation.</title>
        <authorList>
            <consortium name="The Broad Institute Genomics Platform"/>
            <consortium name="The Broad Institute Genome Sequencing Center for Infectious Disease"/>
            <person name="Wu L."/>
            <person name="Ma J."/>
        </authorList>
    </citation>
    <scope>NUCLEOTIDE SEQUENCE [LARGE SCALE GENOMIC DNA]</scope>
    <source>
        <strain evidence="9">KCTC 62164</strain>
    </source>
</reference>
<evidence type="ECO:0000256" key="1">
    <source>
        <dbReference type="ARBA" id="ARBA00001932"/>
    </source>
</evidence>
<comment type="cofactor">
    <cofactor evidence="2">
        <name>FAD</name>
        <dbReference type="ChEBI" id="CHEBI:57692"/>
    </cofactor>
</comment>
<dbReference type="InterPro" id="IPR036134">
    <property type="entry name" value="Crypto/Photolyase_FAD-like_sf"/>
</dbReference>
<dbReference type="InterPro" id="IPR002081">
    <property type="entry name" value="Cryptochrome/DNA_photolyase_1"/>
</dbReference>
<dbReference type="EMBL" id="JBHRSL010000010">
    <property type="protein sequence ID" value="MFC3052611.1"/>
    <property type="molecule type" value="Genomic_DNA"/>
</dbReference>
<dbReference type="PANTHER" id="PTHR11455">
    <property type="entry name" value="CRYPTOCHROME"/>
    <property type="match status" value="1"/>
</dbReference>
<protein>
    <submittedName>
        <fullName evidence="8">Cryptochrome/photolyase family protein</fullName>
        <ecNumber evidence="8">4.1.99.3</ecNumber>
    </submittedName>
</protein>
<evidence type="ECO:0000256" key="5">
    <source>
        <dbReference type="ARBA" id="ARBA00022991"/>
    </source>
</evidence>
<dbReference type="SUPFAM" id="SSF52425">
    <property type="entry name" value="Cryptochrome/photolyase, N-terminal domain"/>
    <property type="match status" value="1"/>
</dbReference>
<keyword evidence="8" id="KW-0456">Lyase</keyword>
<dbReference type="Proteomes" id="UP001595444">
    <property type="component" value="Unassembled WGS sequence"/>
</dbReference>
<dbReference type="InterPro" id="IPR018394">
    <property type="entry name" value="DNA_photolyase_1_CS_C"/>
</dbReference>
<evidence type="ECO:0000259" key="7">
    <source>
        <dbReference type="PROSITE" id="PS51645"/>
    </source>
</evidence>
<proteinExistence type="inferred from homology"/>
<comment type="cofactor">
    <cofactor evidence="1">
        <name>(6R)-5,10-methylene-5,6,7,8-tetrahydrofolate</name>
        <dbReference type="ChEBI" id="CHEBI:15636"/>
    </cofactor>
</comment>
<dbReference type="InterPro" id="IPR005101">
    <property type="entry name" value="Cryptochr/Photolyase_FAD-bd"/>
</dbReference>
<dbReference type="SUPFAM" id="SSF48173">
    <property type="entry name" value="Cryptochrome/photolyase FAD-binding domain"/>
    <property type="match status" value="1"/>
</dbReference>
<sequence length="469" mass="52055">MNNALRLADHPALAAACATSGPVIPLYVYDNTHDNAPGAASRWWLLQSLSKLDASLKKLGSGLVVRRGTVADVVMDVCTETGACGVYMTRGYSEHDKKTEEYLHDFAEKNGLTCKRYAGRLLLEPEQVVSKSGTPYSVFTPFWKQALSLIDNAVPLPVPQKIQAPVSWPATTSIGALGLEPKPASWAEPIAAEWQVGEEAAIERLDFFVDATMDEYQTARDIPGVDGTSKISPYLAFGEISPRQIWHKVSMHLGDATKSTAALAYLRELGWRDFSYHQLFYNPEMRIKPLKAKFLHFPWHEGTSPAVKAWQKGMTGFPIVDAGMRQLWQTGWMHNRVRMIVGSFLVKDLLWHWHEGETWFWDTLVDADIASNAASWQWVAGCGADASPYFRIFNPVTQGEKFDPAGAYIRSFVPELCDLPNEWIHKPFDAPLEVLAVAGITLGHTYPAPLVDRKKARASALAALASIKD</sequence>
<accession>A0ABV7D683</accession>
<feature type="domain" description="Photolyase/cryptochrome alpha/beta" evidence="7">
    <location>
        <begin position="1"/>
        <end position="122"/>
    </location>
</feature>
<evidence type="ECO:0000256" key="3">
    <source>
        <dbReference type="ARBA" id="ARBA00022630"/>
    </source>
</evidence>
<keyword evidence="5 6" id="KW-0157">Chromophore</keyword>
<evidence type="ECO:0000313" key="8">
    <source>
        <dbReference type="EMBL" id="MFC3052611.1"/>
    </source>
</evidence>
<dbReference type="PROSITE" id="PS51645">
    <property type="entry name" value="PHR_CRY_ALPHA_BETA"/>
    <property type="match status" value="1"/>
</dbReference>
<evidence type="ECO:0000256" key="6">
    <source>
        <dbReference type="RuleBase" id="RU004182"/>
    </source>
</evidence>
<dbReference type="InterPro" id="IPR006050">
    <property type="entry name" value="DNA_photolyase_N"/>
</dbReference>
<dbReference type="PRINTS" id="PR00147">
    <property type="entry name" value="DNAPHOTLYASE"/>
</dbReference>
<dbReference type="Gene3D" id="1.25.40.80">
    <property type="match status" value="1"/>
</dbReference>
<evidence type="ECO:0000313" key="9">
    <source>
        <dbReference type="Proteomes" id="UP001595444"/>
    </source>
</evidence>
<gene>
    <name evidence="8" type="ORF">ACFOKA_11920</name>
</gene>
<keyword evidence="3 6" id="KW-0285">Flavoprotein</keyword>
<dbReference type="InterPro" id="IPR036155">
    <property type="entry name" value="Crypto/Photolyase_N_sf"/>
</dbReference>